<dbReference type="EMBL" id="BONO01000010">
    <property type="protein sequence ID" value="GIG36263.1"/>
    <property type="molecule type" value="Genomic_DNA"/>
</dbReference>
<dbReference type="AlphaFoldDB" id="A0A919U2N0"/>
<gene>
    <name evidence="1" type="ORF">Cpa01nite_16440</name>
</gene>
<proteinExistence type="predicted"/>
<name>A0A919U2N0_9CELL</name>
<accession>A0A919U2N0</accession>
<reference evidence="1" key="1">
    <citation type="submission" date="2021-01" db="EMBL/GenBank/DDBJ databases">
        <title>Whole genome shotgun sequence of Cellulomonas pakistanensis NBRC 110800.</title>
        <authorList>
            <person name="Komaki H."/>
            <person name="Tamura T."/>
        </authorList>
    </citation>
    <scope>NUCLEOTIDE SEQUENCE</scope>
    <source>
        <strain evidence="1">NBRC 110800</strain>
    </source>
</reference>
<keyword evidence="2" id="KW-1185">Reference proteome</keyword>
<sequence>MRAQAGSKYARPASVTRMRGDEERVVSAFCRWLDGQGWAVQREVDFCDVVARRDDETLYAEAKGRTAAIGLDVDTLYGQLLRRVPLHDTGSARFGVVVPTEARAAALRVPEATRRLLRVTVYVVDEGGQVETVSASAPVDGPTDFPASPST</sequence>
<organism evidence="1 2">
    <name type="scientific">Cellulomonas pakistanensis</name>
    <dbReference type="NCBI Taxonomy" id="992287"/>
    <lineage>
        <taxon>Bacteria</taxon>
        <taxon>Bacillati</taxon>
        <taxon>Actinomycetota</taxon>
        <taxon>Actinomycetes</taxon>
        <taxon>Micrococcales</taxon>
        <taxon>Cellulomonadaceae</taxon>
        <taxon>Cellulomonas</taxon>
    </lineage>
</organism>
<dbReference type="Proteomes" id="UP000642125">
    <property type="component" value="Unassembled WGS sequence"/>
</dbReference>
<evidence type="ECO:0000313" key="2">
    <source>
        <dbReference type="Proteomes" id="UP000642125"/>
    </source>
</evidence>
<protein>
    <submittedName>
        <fullName evidence="1">Uncharacterized protein</fullName>
    </submittedName>
</protein>
<evidence type="ECO:0000313" key="1">
    <source>
        <dbReference type="EMBL" id="GIG36263.1"/>
    </source>
</evidence>
<comment type="caution">
    <text evidence="1">The sequence shown here is derived from an EMBL/GenBank/DDBJ whole genome shotgun (WGS) entry which is preliminary data.</text>
</comment>